<protein>
    <submittedName>
        <fullName evidence="2">Uncharacterized protein</fullName>
    </submittedName>
</protein>
<accession>A0A914WYD1</accession>
<name>A0A914WYD1_9BILA</name>
<evidence type="ECO:0000313" key="1">
    <source>
        <dbReference type="Proteomes" id="UP000887566"/>
    </source>
</evidence>
<keyword evidence="1" id="KW-1185">Reference proteome</keyword>
<dbReference type="Proteomes" id="UP000887566">
    <property type="component" value="Unplaced"/>
</dbReference>
<proteinExistence type="predicted"/>
<sequence>MTGSPYELKFLSPYSYMLNPAGSVYSKVKASAKRILSGRVVELTLSGVIQDSAGMIPQQNCANDNSDAVSQS</sequence>
<dbReference type="AlphaFoldDB" id="A0A914WYD1"/>
<dbReference type="WBParaSite" id="PSAMB.scaffold572size46784.g7106.t1">
    <property type="protein sequence ID" value="PSAMB.scaffold572size46784.g7106.t1"/>
    <property type="gene ID" value="PSAMB.scaffold572size46784.g7106"/>
</dbReference>
<organism evidence="1 2">
    <name type="scientific">Plectus sambesii</name>
    <dbReference type="NCBI Taxonomy" id="2011161"/>
    <lineage>
        <taxon>Eukaryota</taxon>
        <taxon>Metazoa</taxon>
        <taxon>Ecdysozoa</taxon>
        <taxon>Nematoda</taxon>
        <taxon>Chromadorea</taxon>
        <taxon>Plectida</taxon>
        <taxon>Plectina</taxon>
        <taxon>Plectoidea</taxon>
        <taxon>Plectidae</taxon>
        <taxon>Plectus</taxon>
    </lineage>
</organism>
<evidence type="ECO:0000313" key="2">
    <source>
        <dbReference type="WBParaSite" id="PSAMB.scaffold572size46784.g7106.t1"/>
    </source>
</evidence>
<reference evidence="2" key="1">
    <citation type="submission" date="2022-11" db="UniProtKB">
        <authorList>
            <consortium name="WormBaseParasite"/>
        </authorList>
    </citation>
    <scope>IDENTIFICATION</scope>
</reference>